<keyword evidence="2" id="KW-1185">Reference proteome</keyword>
<accession>A0A841N0N0</accession>
<comment type="caution">
    <text evidence="1">The sequence shown here is derived from an EMBL/GenBank/DDBJ whole genome shotgun (WGS) entry which is preliminary data.</text>
</comment>
<name>A0A841N0N0_9BACT</name>
<evidence type="ECO:0000313" key="2">
    <source>
        <dbReference type="Proteomes" id="UP000588604"/>
    </source>
</evidence>
<dbReference type="AlphaFoldDB" id="A0A841N0N0"/>
<sequence length="89" mass="10091">MTNIVIEAISFFCNESNSPSRKIGTGFKGECLSRYFNPENNAIQEHRVSGARVRYKGEVTQTRNSLIFLITSPIPYSCRDTHHLLILDS</sequence>
<proteinExistence type="predicted"/>
<gene>
    <name evidence="1" type="ORF">FHS59_004121</name>
</gene>
<protein>
    <submittedName>
        <fullName evidence="1">Uncharacterized protein</fullName>
    </submittedName>
</protein>
<evidence type="ECO:0000313" key="1">
    <source>
        <dbReference type="EMBL" id="MBB6328478.1"/>
    </source>
</evidence>
<reference evidence="1 2" key="1">
    <citation type="submission" date="2020-08" db="EMBL/GenBank/DDBJ databases">
        <title>Genomic Encyclopedia of Type Strains, Phase IV (KMG-IV): sequencing the most valuable type-strain genomes for metagenomic binning, comparative biology and taxonomic classification.</title>
        <authorList>
            <person name="Goeker M."/>
        </authorList>
    </citation>
    <scope>NUCLEOTIDE SEQUENCE [LARGE SCALE GENOMIC DNA]</scope>
    <source>
        <strain evidence="1 2">DSM 102044</strain>
    </source>
</reference>
<dbReference type="Proteomes" id="UP000588604">
    <property type="component" value="Unassembled WGS sequence"/>
</dbReference>
<organism evidence="1 2">
    <name type="scientific">Algoriphagus iocasae</name>
    <dbReference type="NCBI Taxonomy" id="1836499"/>
    <lineage>
        <taxon>Bacteria</taxon>
        <taxon>Pseudomonadati</taxon>
        <taxon>Bacteroidota</taxon>
        <taxon>Cytophagia</taxon>
        <taxon>Cytophagales</taxon>
        <taxon>Cyclobacteriaceae</taxon>
        <taxon>Algoriphagus</taxon>
    </lineage>
</organism>
<dbReference type="EMBL" id="JACIJO010000003">
    <property type="protein sequence ID" value="MBB6328478.1"/>
    <property type="molecule type" value="Genomic_DNA"/>
</dbReference>